<dbReference type="GO" id="GO:0031267">
    <property type="term" value="F:small GTPase binding"/>
    <property type="evidence" value="ECO:0007669"/>
    <property type="project" value="InterPro"/>
</dbReference>
<accession>A0A3S5A1A8</accession>
<dbReference type="Pfam" id="PF05994">
    <property type="entry name" value="FragX_IP"/>
    <property type="match status" value="1"/>
</dbReference>
<dbReference type="AlphaFoldDB" id="A0A3S5A1A8"/>
<evidence type="ECO:0000313" key="1">
    <source>
        <dbReference type="EMBL" id="VEL12229.1"/>
    </source>
</evidence>
<organism evidence="1 2">
    <name type="scientific">Protopolystoma xenopodis</name>
    <dbReference type="NCBI Taxonomy" id="117903"/>
    <lineage>
        <taxon>Eukaryota</taxon>
        <taxon>Metazoa</taxon>
        <taxon>Spiralia</taxon>
        <taxon>Lophotrochozoa</taxon>
        <taxon>Platyhelminthes</taxon>
        <taxon>Monogenea</taxon>
        <taxon>Polyopisthocotylea</taxon>
        <taxon>Polystomatidea</taxon>
        <taxon>Polystomatidae</taxon>
        <taxon>Protopolystoma</taxon>
    </lineage>
</organism>
<keyword evidence="2" id="KW-1185">Reference proteome</keyword>
<dbReference type="Proteomes" id="UP000784294">
    <property type="component" value="Unassembled WGS sequence"/>
</dbReference>
<sequence>MNRLREYLNEENSNEGRFHSVWQNATYAADQAGSSSSLANSSGLAECHSLSTSVPGIIPTGSASSTASAASSPLAGKEIIEVEGCGQFHRIWSAVQFVFSTPFGQNEYTVEEMFGEGLNWAGCTLILLLGQQRRFEALDIGGQLLRAQRADKKDSTSEGVVRCV</sequence>
<protein>
    <submittedName>
        <fullName evidence="1">Uncharacterized protein</fullName>
    </submittedName>
</protein>
<gene>
    <name evidence="1" type="ORF">PXEA_LOCUS5669</name>
</gene>
<dbReference type="OrthoDB" id="10265867at2759"/>
<reference evidence="1" key="1">
    <citation type="submission" date="2018-11" db="EMBL/GenBank/DDBJ databases">
        <authorList>
            <consortium name="Pathogen Informatics"/>
        </authorList>
    </citation>
    <scope>NUCLEOTIDE SEQUENCE</scope>
</reference>
<name>A0A3S5A1A8_9PLAT</name>
<dbReference type="PANTHER" id="PTHR12195">
    <property type="entry name" value="CYTOPLASMIC FMR1-INTERACTING PROTEIN-RELATED"/>
    <property type="match status" value="1"/>
</dbReference>
<proteinExistence type="predicted"/>
<comment type="caution">
    <text evidence="1">The sequence shown here is derived from an EMBL/GenBank/DDBJ whole genome shotgun (WGS) entry which is preliminary data.</text>
</comment>
<evidence type="ECO:0000313" key="2">
    <source>
        <dbReference type="Proteomes" id="UP000784294"/>
    </source>
</evidence>
<dbReference type="GO" id="GO:0030833">
    <property type="term" value="P:regulation of actin filament polymerization"/>
    <property type="evidence" value="ECO:0007669"/>
    <property type="project" value="InterPro"/>
</dbReference>
<dbReference type="InterPro" id="IPR008081">
    <property type="entry name" value="Cytoplasmic_FMR1-int"/>
</dbReference>
<dbReference type="EMBL" id="CAAALY010014154">
    <property type="protein sequence ID" value="VEL12229.1"/>
    <property type="molecule type" value="Genomic_DNA"/>
</dbReference>